<dbReference type="EMBL" id="KJ948223">
    <property type="protein sequence ID" value="AJW31327.1"/>
    <property type="molecule type" value="Genomic_DNA"/>
</dbReference>
<name>A0A0G2SKS6_9HELO</name>
<reference evidence="1" key="1">
    <citation type="submission" date="2014-06" db="EMBL/GenBank/DDBJ databases">
        <title>Characterization of the Mating-Type Locus in Historical and Modern Strains of Sclerotinia homoeocarpa and Distribution of Mating Types in Modern Populations of the Fungus.</title>
        <authorList>
            <person name="Putman A.I."/>
            <person name="Tredway L.P."/>
            <person name="Carbone I."/>
        </authorList>
    </citation>
    <scope>NUCLEOTIDE SEQUENCE</scope>
    <source>
        <strain evidence="1">MB-01</strain>
    </source>
</reference>
<gene>
    <name evidence="1" type="primary">MAT1-1-5</name>
</gene>
<organism evidence="1">
    <name type="scientific">Clarireedia homoeocarpa</name>
    <dbReference type="NCBI Taxonomy" id="1436886"/>
    <lineage>
        <taxon>Eukaryota</taxon>
        <taxon>Fungi</taxon>
        <taxon>Dikarya</taxon>
        <taxon>Ascomycota</taxon>
        <taxon>Pezizomycotina</taxon>
        <taxon>Leotiomycetes</taxon>
        <taxon>Helotiales</taxon>
        <taxon>Rutstroemiaceae</taxon>
        <taxon>Clarireedia</taxon>
    </lineage>
</organism>
<dbReference type="AlphaFoldDB" id="A0A0G2SKS6"/>
<evidence type="ECO:0000313" key="1">
    <source>
        <dbReference type="EMBL" id="AJW31327.1"/>
    </source>
</evidence>
<accession>A0A0G2SKS6</accession>
<proteinExistence type="predicted"/>
<protein>
    <submittedName>
        <fullName evidence="1">Mating-type protein MAT1-1-5</fullName>
    </submittedName>
</protein>
<sequence length="353" mass="40900">MDEQDKLLKLMAHWGVQQSDIDKIDVSDKSTWKKDYKVTGLALSQYNIRNRQEDESMNHSRSTTFEMFDGGTRATAQNPGRPCQQAFLDALIKDCERLLYDLVRVQEITKFIKVRAPLPADTVKVMEMLDVVFGQCRRLKAYPELFATRDTRKKFMTAIARIAKAVSHLRNAMFVRHVSNMDRDMSRKAERKVAKELPFFHPNRTDGLNPWNRWLDNSAPVMPPGWVGVQQRIPHIGDNIIRRITVMYQLYEKQFEDENLLDLEVNDNTPEFPEPGMPLQHMHWAPCSTIGAHYVGFPVGRKQLYDKDNIITVEGLAKFHPGTARNPAVDLDENVPFYRFCYGYEVEKTFPSM</sequence>